<keyword evidence="1" id="KW-0812">Transmembrane</keyword>
<sequence>MTSKSHSEWDVIPFDDQPAEAAQKPSVFWKMGNKLGNLFISAKKRVTSKYREVTSGINQKLDEEYEHLRAEFEADLFAQTEAFECELKVLRRRWIGIAMVTALVGFFIGMLTAFNLI</sequence>
<dbReference type="OrthoDB" id="5678116at2"/>
<dbReference type="EMBL" id="UFRQ01000003">
    <property type="protein sequence ID" value="SUT95293.1"/>
    <property type="molecule type" value="Genomic_DNA"/>
</dbReference>
<reference evidence="2 3" key="1">
    <citation type="submission" date="2018-06" db="EMBL/GenBank/DDBJ databases">
        <authorList>
            <consortium name="Pathogen Informatics"/>
            <person name="Doyle S."/>
        </authorList>
    </citation>
    <scope>NUCLEOTIDE SEQUENCE [LARGE SCALE GENOMIC DNA]</scope>
    <source>
        <strain evidence="2 3">NCTC10801</strain>
    </source>
</reference>
<dbReference type="Proteomes" id="UP000254649">
    <property type="component" value="Unassembled WGS sequence"/>
</dbReference>
<feature type="transmembrane region" description="Helical" evidence="1">
    <location>
        <begin position="94"/>
        <end position="114"/>
    </location>
</feature>
<name>A0A380U452_9PAST</name>
<keyword evidence="1" id="KW-0472">Membrane</keyword>
<proteinExistence type="predicted"/>
<evidence type="ECO:0000313" key="3">
    <source>
        <dbReference type="Proteomes" id="UP000254649"/>
    </source>
</evidence>
<protein>
    <submittedName>
        <fullName evidence="2">Uncharacterized protein</fullName>
    </submittedName>
</protein>
<evidence type="ECO:0000256" key="1">
    <source>
        <dbReference type="SAM" id="Phobius"/>
    </source>
</evidence>
<gene>
    <name evidence="2" type="ORF">NCTC10801_02434</name>
</gene>
<accession>A0A380U452</accession>
<organism evidence="2 3">
    <name type="scientific">[Actinobacillus] rossii</name>
    <dbReference type="NCBI Taxonomy" id="123820"/>
    <lineage>
        <taxon>Bacteria</taxon>
        <taxon>Pseudomonadati</taxon>
        <taxon>Pseudomonadota</taxon>
        <taxon>Gammaproteobacteria</taxon>
        <taxon>Pasteurellales</taxon>
        <taxon>Pasteurellaceae</taxon>
    </lineage>
</organism>
<keyword evidence="3" id="KW-1185">Reference proteome</keyword>
<keyword evidence="1" id="KW-1133">Transmembrane helix</keyword>
<dbReference type="AlphaFoldDB" id="A0A380U452"/>
<evidence type="ECO:0000313" key="2">
    <source>
        <dbReference type="EMBL" id="SUT95293.1"/>
    </source>
</evidence>